<gene>
    <name evidence="3" type="ORF">C7M84_010855</name>
</gene>
<name>A0A423T2X0_PENVA</name>
<keyword evidence="2" id="KW-0812">Transmembrane</keyword>
<dbReference type="EMBL" id="QCYY01002380">
    <property type="protein sequence ID" value="ROT70836.1"/>
    <property type="molecule type" value="Genomic_DNA"/>
</dbReference>
<evidence type="ECO:0000256" key="2">
    <source>
        <dbReference type="SAM" id="Phobius"/>
    </source>
</evidence>
<keyword evidence="4" id="KW-1185">Reference proteome</keyword>
<feature type="transmembrane region" description="Helical" evidence="2">
    <location>
        <begin position="384"/>
        <end position="404"/>
    </location>
</feature>
<feature type="compositionally biased region" description="Basic residues" evidence="1">
    <location>
        <begin position="127"/>
        <end position="140"/>
    </location>
</feature>
<reference evidence="3 4" key="2">
    <citation type="submission" date="2019-01" db="EMBL/GenBank/DDBJ databases">
        <title>The decoding of complex shrimp genome reveals the adaptation for benthos swimmer, frequently molting mechanism and breeding impact on genome.</title>
        <authorList>
            <person name="Sun Y."/>
            <person name="Gao Y."/>
            <person name="Yu Y."/>
        </authorList>
    </citation>
    <scope>NUCLEOTIDE SEQUENCE [LARGE SCALE GENOMIC DNA]</scope>
    <source>
        <tissue evidence="3">Muscle</tissue>
    </source>
</reference>
<evidence type="ECO:0000313" key="3">
    <source>
        <dbReference type="EMBL" id="ROT70836.1"/>
    </source>
</evidence>
<feature type="compositionally biased region" description="Pro residues" evidence="1">
    <location>
        <begin position="142"/>
        <end position="151"/>
    </location>
</feature>
<accession>A0A423T2X0</accession>
<reference evidence="3 4" key="1">
    <citation type="submission" date="2018-04" db="EMBL/GenBank/DDBJ databases">
        <authorList>
            <person name="Zhang X."/>
            <person name="Yuan J."/>
            <person name="Li F."/>
            <person name="Xiang J."/>
        </authorList>
    </citation>
    <scope>NUCLEOTIDE SEQUENCE [LARGE SCALE GENOMIC DNA]</scope>
    <source>
        <tissue evidence="3">Muscle</tissue>
    </source>
</reference>
<keyword evidence="2" id="KW-0472">Membrane</keyword>
<proteinExistence type="predicted"/>
<evidence type="ECO:0000256" key="1">
    <source>
        <dbReference type="SAM" id="MobiDB-lite"/>
    </source>
</evidence>
<protein>
    <submittedName>
        <fullName evidence="3">Uncharacterized protein</fullName>
    </submittedName>
</protein>
<organism evidence="3 4">
    <name type="scientific">Penaeus vannamei</name>
    <name type="common">Whiteleg shrimp</name>
    <name type="synonym">Litopenaeus vannamei</name>
    <dbReference type="NCBI Taxonomy" id="6689"/>
    <lineage>
        <taxon>Eukaryota</taxon>
        <taxon>Metazoa</taxon>
        <taxon>Ecdysozoa</taxon>
        <taxon>Arthropoda</taxon>
        <taxon>Crustacea</taxon>
        <taxon>Multicrustacea</taxon>
        <taxon>Malacostraca</taxon>
        <taxon>Eumalacostraca</taxon>
        <taxon>Eucarida</taxon>
        <taxon>Decapoda</taxon>
        <taxon>Dendrobranchiata</taxon>
        <taxon>Penaeoidea</taxon>
        <taxon>Penaeidae</taxon>
        <taxon>Penaeus</taxon>
    </lineage>
</organism>
<evidence type="ECO:0000313" key="4">
    <source>
        <dbReference type="Proteomes" id="UP000283509"/>
    </source>
</evidence>
<dbReference type="Proteomes" id="UP000283509">
    <property type="component" value="Unassembled WGS sequence"/>
</dbReference>
<keyword evidence="2" id="KW-1133">Transmembrane helix</keyword>
<dbReference type="AlphaFoldDB" id="A0A423T2X0"/>
<comment type="caution">
    <text evidence="3">The sequence shown here is derived from an EMBL/GenBank/DDBJ whole genome shotgun (WGS) entry which is preliminary data.</text>
</comment>
<feature type="transmembrane region" description="Helical" evidence="2">
    <location>
        <begin position="416"/>
        <end position="434"/>
    </location>
</feature>
<feature type="compositionally biased region" description="Low complexity" evidence="1">
    <location>
        <begin position="270"/>
        <end position="280"/>
    </location>
</feature>
<feature type="region of interest" description="Disordered" evidence="1">
    <location>
        <begin position="91"/>
        <end position="286"/>
    </location>
</feature>
<feature type="compositionally biased region" description="Pro residues" evidence="1">
    <location>
        <begin position="202"/>
        <end position="218"/>
    </location>
</feature>
<sequence>MVMVINKSEKLPLSPHHNDTPLATTRLSRLYVLLLRHELFPRPSPRHVIAPRFRLARRLSSRSPRRFATPLASTRQLRLVHAPRLAPPLRHALASSRPPPSSRPVTPLLVTPLASSRPPLHTPSPRHAPRSSRPPLRHAPRLVPPPASPRPSPRHAPHFATPLASPRPRLVTPPASSRPCLVTPLASSRPPLRHAPRLVTPPASPRPSPRHAPPSPRPSPRHAPRFATPSPRHAPPPHAPRSSRPPASPRPSPRHAPRFATPSPRHALATPSPRRSSSSTQEARAGSAGGLTVLSFSLLPLQSHPLSSSYAACSVDIVLPLYLRRFLLSLSHLPLPPLTIPRPRTARDPPTFLTPLVPSPPATPPPSLCARASFQCPPCPPPPLLLILLPALHIVLLLTSFLFLRLPLLTSLVSSLVSCLLTSPLSSTGLPLIHPSMPFLLLPF</sequence>